<evidence type="ECO:0000259" key="14">
    <source>
        <dbReference type="PROSITE" id="PS50157"/>
    </source>
</evidence>
<keyword evidence="5" id="KW-0677">Repeat</keyword>
<evidence type="ECO:0000256" key="9">
    <source>
        <dbReference type="ARBA" id="ARBA00023125"/>
    </source>
</evidence>
<feature type="domain" description="C2H2-type" evidence="14">
    <location>
        <begin position="833"/>
        <end position="863"/>
    </location>
</feature>
<dbReference type="GO" id="GO:0008270">
    <property type="term" value="F:zinc ion binding"/>
    <property type="evidence" value="ECO:0007669"/>
    <property type="project" value="UniProtKB-KW"/>
</dbReference>
<dbReference type="Pfam" id="PF00096">
    <property type="entry name" value="zf-C2H2"/>
    <property type="match status" value="3"/>
</dbReference>
<sequence>MLKIVSLGDFEAPEVNHKATVGLIGDSPVYCDRNKLNDETQPFAKFVRSYPEVNITPDMLATRESARTIGAGDLFLPVEDSALKKIASVWREKGLTEAIRVAAAEDPRRRKTSSCDGLPSVGSGSVADIAATRDWNTALIRCLAWHPHCSRLALATRDDRIRIFSSETQSAAVLRHGGQKSVCSMSWRPHAGRELAAACCGGVLVWTIELGAASYSLSHATFLRQRNHAPVTGVAWHPEGDLLVSCSPNDLNIVVWDVARETGVPLRRLGGGGQCILRWSSCGAKLLAATCRTVFRVWDTGTGRPWTAERWTVPNGRVAVACFGPHQTLLFTSTEDPATLFSLPLQDNIFDARGVTSFSDTKVAIPLIDLTKIAFCSRSDEDDDSANGEEVVGGRVVAMDWDPSGKYLAILFQDSPLVAVFKTSVGTISRVTQITPGCLIKGFPGEYPNCLQFHQFLEDSSKQKACLTIAWSSGRVQQFPIIEISDSPKERYVFTTWCLIIQSHMQSARLSIFTPLDHTHAESMVNEVDRCLDKNAGTTPSHCSSVFFDHKLDLGRISVMESEEDFDRSFELIPNTPTALDGFSWSMSSPMSTSSPAGNDWDHITSNNINIFEYPPSSRATALTIGINSPGSTGSEVNTPTSWTGDQHFPGSEYGELSNDGNAWGNNRLPSVSSAFSFSRNFSNGNHFYDEDHNYHDFKGHQGFQDTYEEVPASIPLGPGYFEEQEFNSLQAVDEFDLSFIRGDPTRLVPETSNVLSSFRNARNNDNNNGINDNNAGGNSIGHCPIGHLIENKTTNNNLMSFKSQEDSNHVIITQNEGLIIDKRNNQNNGKRLQCLWINCGYVFNNLDGLVKHIEKLHVESSANNGHGGRRSQKDKDKEIGNSNDQFACMWQGCPRVGPFNARYKLLIHMRVHSGEKPNKCPFEGCKKAFSRLENLKIHQRSHTGERPYSCQHVGCTKAFSNSSDRAKHQRTHIDTKPYACQVTGCGKRYTDPSSLRKHVKNHTETPAVVSTPQSFTNSSPNPPIPKIDCQKTKIDNTWGLDGFEDEPEFVPFETVGRLLGEEENCITLDSLAYDNGIECQDLDPEIEKQFLDLSSFTTDFID</sequence>
<evidence type="ECO:0000256" key="12">
    <source>
        <dbReference type="PROSITE-ProRule" id="PRU00042"/>
    </source>
</evidence>
<dbReference type="InterPro" id="IPR043359">
    <property type="entry name" value="GLI-like"/>
</dbReference>
<evidence type="ECO:0000313" key="16">
    <source>
        <dbReference type="Proteomes" id="UP000786811"/>
    </source>
</evidence>
<dbReference type="GO" id="GO:0140297">
    <property type="term" value="F:DNA-binding transcription factor binding"/>
    <property type="evidence" value="ECO:0007669"/>
    <property type="project" value="UniProtKB-ARBA"/>
</dbReference>
<dbReference type="InterPro" id="IPR013087">
    <property type="entry name" value="Znf_C2H2_type"/>
</dbReference>
<evidence type="ECO:0000256" key="13">
    <source>
        <dbReference type="SAM" id="MobiDB-lite"/>
    </source>
</evidence>
<dbReference type="GO" id="GO:0000122">
    <property type="term" value="P:negative regulation of transcription by RNA polymerase II"/>
    <property type="evidence" value="ECO:0007669"/>
    <property type="project" value="UniProtKB-ARBA"/>
</dbReference>
<dbReference type="InterPro" id="IPR057403">
    <property type="entry name" value="Beta-prop_Aladin"/>
</dbReference>
<keyword evidence="4" id="KW-0479">Metal-binding</keyword>
<dbReference type="Pfam" id="PF23561">
    <property type="entry name" value="zf-C2H2_15"/>
    <property type="match status" value="1"/>
</dbReference>
<dbReference type="GO" id="GO:0005634">
    <property type="term" value="C:nucleus"/>
    <property type="evidence" value="ECO:0007669"/>
    <property type="project" value="UniProtKB-SubCell"/>
</dbReference>
<evidence type="ECO:0000256" key="7">
    <source>
        <dbReference type="ARBA" id="ARBA00022833"/>
    </source>
</evidence>
<evidence type="ECO:0000256" key="1">
    <source>
        <dbReference type="ARBA" id="ARBA00004123"/>
    </source>
</evidence>
<feature type="domain" description="C2H2-type" evidence="14">
    <location>
        <begin position="949"/>
        <end position="978"/>
    </location>
</feature>
<evidence type="ECO:0000313" key="15">
    <source>
        <dbReference type="EMBL" id="CAG5076528.1"/>
    </source>
</evidence>
<dbReference type="GO" id="GO:0007367">
    <property type="term" value="P:segment polarity determination"/>
    <property type="evidence" value="ECO:0007669"/>
    <property type="project" value="UniProtKB-KW"/>
</dbReference>
<protein>
    <submittedName>
        <fullName evidence="15">Similar to Glis3: Zinc finger protein GLIS3 (Mus musculus)</fullName>
    </submittedName>
</protein>
<keyword evidence="10" id="KW-0804">Transcription</keyword>
<evidence type="ECO:0000256" key="11">
    <source>
        <dbReference type="ARBA" id="ARBA00023242"/>
    </source>
</evidence>
<organism evidence="15 16">
    <name type="scientific">Cotesia congregata</name>
    <name type="common">Parasitoid wasp</name>
    <name type="synonym">Apanteles congregatus</name>
    <dbReference type="NCBI Taxonomy" id="51543"/>
    <lineage>
        <taxon>Eukaryota</taxon>
        <taxon>Metazoa</taxon>
        <taxon>Ecdysozoa</taxon>
        <taxon>Arthropoda</taxon>
        <taxon>Hexapoda</taxon>
        <taxon>Insecta</taxon>
        <taxon>Pterygota</taxon>
        <taxon>Neoptera</taxon>
        <taxon>Endopterygota</taxon>
        <taxon>Hymenoptera</taxon>
        <taxon>Apocrita</taxon>
        <taxon>Ichneumonoidea</taxon>
        <taxon>Braconidae</taxon>
        <taxon>Microgastrinae</taxon>
        <taxon>Cotesia</taxon>
    </lineage>
</organism>
<feature type="domain" description="C2H2-type" evidence="14">
    <location>
        <begin position="919"/>
        <end position="948"/>
    </location>
</feature>
<dbReference type="InterPro" id="IPR001680">
    <property type="entry name" value="WD40_rpt"/>
</dbReference>
<dbReference type="InterPro" id="IPR015943">
    <property type="entry name" value="WD40/YVTN_repeat-like_dom_sf"/>
</dbReference>
<feature type="domain" description="C2H2-type" evidence="14">
    <location>
        <begin position="887"/>
        <end position="918"/>
    </location>
</feature>
<dbReference type="InterPro" id="IPR036236">
    <property type="entry name" value="Znf_C2H2_sf"/>
</dbReference>
<dbReference type="SMART" id="SM00355">
    <property type="entry name" value="ZnF_C2H2"/>
    <property type="match status" value="5"/>
</dbReference>
<evidence type="ECO:0000256" key="8">
    <source>
        <dbReference type="ARBA" id="ARBA00023015"/>
    </source>
</evidence>
<keyword evidence="8" id="KW-0805">Transcription regulation</keyword>
<dbReference type="AlphaFoldDB" id="A0A8J2EKV1"/>
<keyword evidence="9" id="KW-0238">DNA-binding</keyword>
<feature type="domain" description="C2H2-type" evidence="14">
    <location>
        <begin position="979"/>
        <end position="1008"/>
    </location>
</feature>
<feature type="region of interest" description="Disordered" evidence="13">
    <location>
        <begin position="1003"/>
        <end position="1025"/>
    </location>
</feature>
<reference evidence="15" key="1">
    <citation type="submission" date="2021-04" db="EMBL/GenBank/DDBJ databases">
        <authorList>
            <person name="Chebbi M.A.C M."/>
        </authorList>
    </citation>
    <scope>NUCLEOTIDE SEQUENCE</scope>
</reference>
<keyword evidence="6 12" id="KW-0863">Zinc-finger</keyword>
<dbReference type="Gene3D" id="3.30.160.60">
    <property type="entry name" value="Classic Zinc Finger"/>
    <property type="match status" value="5"/>
</dbReference>
<dbReference type="FunFam" id="3.30.160.60:FF:000048">
    <property type="entry name" value="GLI family zinc finger 3"/>
    <property type="match status" value="1"/>
</dbReference>
<dbReference type="SUPFAM" id="SSF57667">
    <property type="entry name" value="beta-beta-alpha zinc fingers"/>
    <property type="match status" value="3"/>
</dbReference>
<name>A0A8J2EKV1_COTCN</name>
<keyword evidence="16" id="KW-1185">Reference proteome</keyword>
<feature type="compositionally biased region" description="Polar residues" evidence="13">
    <location>
        <begin position="1009"/>
        <end position="1020"/>
    </location>
</feature>
<comment type="caution">
    <text evidence="15">The sequence shown here is derived from an EMBL/GenBank/DDBJ whole genome shotgun (WGS) entry which is preliminary data.</text>
</comment>
<dbReference type="FunFam" id="3.30.160.60:FF:000019">
    <property type="entry name" value="GLI family zinc finger 3"/>
    <property type="match status" value="1"/>
</dbReference>
<evidence type="ECO:0000256" key="2">
    <source>
        <dbReference type="ARBA" id="ARBA00010831"/>
    </source>
</evidence>
<accession>A0A8J2EKV1</accession>
<dbReference type="PANTHER" id="PTHR45718">
    <property type="entry name" value="TRANSCRIPTIONAL ACTIVATOR CUBITUS INTERRUPTUS"/>
    <property type="match status" value="1"/>
</dbReference>
<dbReference type="GO" id="GO:0000978">
    <property type="term" value="F:RNA polymerase II cis-regulatory region sequence-specific DNA binding"/>
    <property type="evidence" value="ECO:0007669"/>
    <property type="project" value="TreeGrafter"/>
</dbReference>
<dbReference type="GO" id="GO:0000981">
    <property type="term" value="F:DNA-binding transcription factor activity, RNA polymerase II-specific"/>
    <property type="evidence" value="ECO:0007669"/>
    <property type="project" value="TreeGrafter"/>
</dbReference>
<dbReference type="InterPro" id="IPR056436">
    <property type="entry name" value="Znf-C2H2_ZIC1-5/GLI1-3-like"/>
</dbReference>
<dbReference type="Proteomes" id="UP000786811">
    <property type="component" value="Unassembled WGS sequence"/>
</dbReference>
<dbReference type="SMART" id="SM00320">
    <property type="entry name" value="WD40"/>
    <property type="match status" value="4"/>
</dbReference>
<proteinExistence type="inferred from homology"/>
<dbReference type="OrthoDB" id="411991at2759"/>
<dbReference type="FunFam" id="3.30.160.60:FF:000036">
    <property type="entry name" value="GLI family zinc finger 3"/>
    <property type="match status" value="1"/>
</dbReference>
<dbReference type="InterPro" id="IPR036322">
    <property type="entry name" value="WD40_repeat_dom_sf"/>
</dbReference>
<dbReference type="FunFam" id="3.30.160.60:FF:000031">
    <property type="entry name" value="GLI family zinc finger 3"/>
    <property type="match status" value="1"/>
</dbReference>
<keyword evidence="3" id="KW-0709">Segmentation polarity protein</keyword>
<comment type="similarity">
    <text evidence="2">Belongs to the GLI C2H2-type zinc-finger protein family.</text>
</comment>
<dbReference type="Pfam" id="PF25460">
    <property type="entry name" value="Beta-prop_Aladin"/>
    <property type="match status" value="1"/>
</dbReference>
<dbReference type="PROSITE" id="PS00028">
    <property type="entry name" value="ZINC_FINGER_C2H2_1"/>
    <property type="match status" value="4"/>
</dbReference>
<keyword evidence="7" id="KW-0862">Zinc</keyword>
<evidence type="ECO:0000256" key="4">
    <source>
        <dbReference type="ARBA" id="ARBA00022723"/>
    </source>
</evidence>
<evidence type="ECO:0000256" key="3">
    <source>
        <dbReference type="ARBA" id="ARBA00022716"/>
    </source>
</evidence>
<dbReference type="PANTHER" id="PTHR45718:SF7">
    <property type="entry name" value="C2H2-TYPE DOMAIN-CONTAINING PROTEIN"/>
    <property type="match status" value="1"/>
</dbReference>
<dbReference type="PROSITE" id="PS50157">
    <property type="entry name" value="ZINC_FINGER_C2H2_2"/>
    <property type="match status" value="5"/>
</dbReference>
<dbReference type="SUPFAM" id="SSF50978">
    <property type="entry name" value="WD40 repeat-like"/>
    <property type="match status" value="1"/>
</dbReference>
<comment type="subcellular location">
    <subcellularLocation>
        <location evidence="1">Nucleus</location>
    </subcellularLocation>
</comment>
<dbReference type="Gene3D" id="2.130.10.10">
    <property type="entry name" value="YVTN repeat-like/Quinoprotein amine dehydrogenase"/>
    <property type="match status" value="2"/>
</dbReference>
<evidence type="ECO:0000256" key="5">
    <source>
        <dbReference type="ARBA" id="ARBA00022737"/>
    </source>
</evidence>
<evidence type="ECO:0000256" key="6">
    <source>
        <dbReference type="ARBA" id="ARBA00022771"/>
    </source>
</evidence>
<gene>
    <name evidence="15" type="ORF">HICCMSTLAB_LOCUS2211</name>
</gene>
<keyword evidence="11" id="KW-0539">Nucleus</keyword>
<dbReference type="EMBL" id="CAJNRD030001117">
    <property type="protein sequence ID" value="CAG5076528.1"/>
    <property type="molecule type" value="Genomic_DNA"/>
</dbReference>
<keyword evidence="3" id="KW-0217">Developmental protein</keyword>
<evidence type="ECO:0000256" key="10">
    <source>
        <dbReference type="ARBA" id="ARBA00023163"/>
    </source>
</evidence>